<dbReference type="InterPro" id="IPR013083">
    <property type="entry name" value="Znf_RING/FYVE/PHD"/>
</dbReference>
<dbReference type="Proteomes" id="UP000297245">
    <property type="component" value="Unassembled WGS sequence"/>
</dbReference>
<gene>
    <name evidence="6" type="ORF">K435DRAFT_748566</name>
</gene>
<feature type="compositionally biased region" description="Low complexity" evidence="4">
    <location>
        <begin position="958"/>
        <end position="968"/>
    </location>
</feature>
<evidence type="ECO:0000256" key="3">
    <source>
        <dbReference type="ARBA" id="ARBA00022833"/>
    </source>
</evidence>
<dbReference type="GO" id="GO:0006355">
    <property type="term" value="P:regulation of DNA-templated transcription"/>
    <property type="evidence" value="ECO:0007669"/>
    <property type="project" value="InterPro"/>
</dbReference>
<feature type="compositionally biased region" description="Polar residues" evidence="4">
    <location>
        <begin position="16"/>
        <end position="29"/>
    </location>
</feature>
<dbReference type="OrthoDB" id="303107at2759"/>
<feature type="region of interest" description="Disordered" evidence="4">
    <location>
        <begin position="855"/>
        <end position="916"/>
    </location>
</feature>
<name>A0A4S8MJ53_DENBC</name>
<feature type="compositionally biased region" description="Polar residues" evidence="4">
    <location>
        <begin position="868"/>
        <end position="901"/>
    </location>
</feature>
<feature type="compositionally biased region" description="Low complexity" evidence="4">
    <location>
        <begin position="902"/>
        <end position="912"/>
    </location>
</feature>
<feature type="region of interest" description="Disordered" evidence="4">
    <location>
        <begin position="925"/>
        <end position="944"/>
    </location>
</feature>
<proteinExistence type="predicted"/>
<dbReference type="PANTHER" id="PTHR14296:SF3">
    <property type="entry name" value="DIKAR, ISOFORM F"/>
    <property type="match status" value="1"/>
</dbReference>
<feature type="domain" description="Zinc finger PHD-type" evidence="5">
    <location>
        <begin position="707"/>
        <end position="764"/>
    </location>
</feature>
<evidence type="ECO:0000313" key="6">
    <source>
        <dbReference type="EMBL" id="THV02765.1"/>
    </source>
</evidence>
<sequence length="1006" mass="113329">MPRRASARFAVPPPNDAQSSQASAPTEPTSLPEDLVTLRTHWKWAAFSQFFFTFSQLLNVDDVTLNNVEDDLVHGLNLYLPRIIVRLLFTLTYDRKINLNNWQSALRKQYNKRDPDKNPIGTEPPKDNASSRYASVLEEPVTPEPQIDEADTTADELDHSSPTQDGGDDDENIKVEDDTPQPSSKAQKEFVDIPEGDTEQQGNTKDWLTLPILEKLDSLHLLTEWQFQNPTRLRQLMRSDDEQATWRIEPIGYDAKKNAYWLIGADRLWIQRTLPRPPRPAPKKNNLKRKRGVTDSKQAKSTRTSAASNKRLRLQSSSKNSTVPDSPASGRRGRAAKAQANLKLDAQAKQLAELNRQAAALARVGSSSTKSGRRQQTVPTTPPKTSRAGRGATRSRPLGTRVSARLRGADDEDDEEWQEIPEEWLNENESDEEYKGKGKGKGRRSRASAKTGLESDKSSVSDLTELSELSGEEGEEEEEEEEEDSKIESPEPELETEPEISQEAKNETLENFIEWETVCANLYEWENIAERWQNATHYAEKALYKLLTKEIVPIVTEELREIENKRKMEEAIVHRKRSSRLAIKEIEKEEAKVVARKKAEEDEKLGRQRRAEARAQREEAERKKREMAREQRRKERDAREEAEAAAQKEAEEKEKRKQDASERGKVEEIPRSAPGKRGRKKASDSVDGLSNGHPHPTVSRANDWEVDCEICQRGGTNIDGDKPMMCCGLCLRWQHIACHDRADQLAGRPRRDWKKVDFYCLRCRQRAVMNGAHRPESVVLHPPNSHPSLKIPSTSTNGIGINSSYNHTPYGLASSSYSESHLNNGYTDYGARKGYTAVSDIRSSASHSQLPATGYATASSAMPPPKQISFSHYQPQQHDFSSYTSSKAPPQQQASYGPSSPQVQAYGQQQPQSTHTQFIQHYPSTSIDSQNYSRSAPSSGWNGTATQTMGYPALTSYAASAERSSASAQPSVQDLPHRQQLYPSQQWHPYTQGSNMTYSPSYQRSS</sequence>
<reference evidence="6 7" key="1">
    <citation type="journal article" date="2019" name="Nat. Ecol. Evol.">
        <title>Megaphylogeny resolves global patterns of mushroom evolution.</title>
        <authorList>
            <person name="Varga T."/>
            <person name="Krizsan K."/>
            <person name="Foldi C."/>
            <person name="Dima B."/>
            <person name="Sanchez-Garcia M."/>
            <person name="Sanchez-Ramirez S."/>
            <person name="Szollosi G.J."/>
            <person name="Szarkandi J.G."/>
            <person name="Papp V."/>
            <person name="Albert L."/>
            <person name="Andreopoulos W."/>
            <person name="Angelini C."/>
            <person name="Antonin V."/>
            <person name="Barry K.W."/>
            <person name="Bougher N.L."/>
            <person name="Buchanan P."/>
            <person name="Buyck B."/>
            <person name="Bense V."/>
            <person name="Catcheside P."/>
            <person name="Chovatia M."/>
            <person name="Cooper J."/>
            <person name="Damon W."/>
            <person name="Desjardin D."/>
            <person name="Finy P."/>
            <person name="Geml J."/>
            <person name="Haridas S."/>
            <person name="Hughes K."/>
            <person name="Justo A."/>
            <person name="Karasinski D."/>
            <person name="Kautmanova I."/>
            <person name="Kiss B."/>
            <person name="Kocsube S."/>
            <person name="Kotiranta H."/>
            <person name="LaButti K.M."/>
            <person name="Lechner B.E."/>
            <person name="Liimatainen K."/>
            <person name="Lipzen A."/>
            <person name="Lukacs Z."/>
            <person name="Mihaltcheva S."/>
            <person name="Morgado L.N."/>
            <person name="Niskanen T."/>
            <person name="Noordeloos M.E."/>
            <person name="Ohm R.A."/>
            <person name="Ortiz-Santana B."/>
            <person name="Ovrebo C."/>
            <person name="Racz N."/>
            <person name="Riley R."/>
            <person name="Savchenko A."/>
            <person name="Shiryaev A."/>
            <person name="Soop K."/>
            <person name="Spirin V."/>
            <person name="Szebenyi C."/>
            <person name="Tomsovsky M."/>
            <person name="Tulloss R.E."/>
            <person name="Uehling J."/>
            <person name="Grigoriev I.V."/>
            <person name="Vagvolgyi C."/>
            <person name="Papp T."/>
            <person name="Martin F.M."/>
            <person name="Miettinen O."/>
            <person name="Hibbett D.S."/>
            <person name="Nagy L.G."/>
        </authorList>
    </citation>
    <scope>NUCLEOTIDE SEQUENCE [LARGE SCALE GENOMIC DNA]</scope>
    <source>
        <strain evidence="6 7">CBS 962.96</strain>
    </source>
</reference>
<dbReference type="PANTHER" id="PTHR14296">
    <property type="entry name" value="REMODELING AND SPACING FACTOR 1"/>
    <property type="match status" value="1"/>
</dbReference>
<keyword evidence="2" id="KW-0863">Zinc-finger</keyword>
<organism evidence="6 7">
    <name type="scientific">Dendrothele bispora (strain CBS 962.96)</name>
    <dbReference type="NCBI Taxonomy" id="1314807"/>
    <lineage>
        <taxon>Eukaryota</taxon>
        <taxon>Fungi</taxon>
        <taxon>Dikarya</taxon>
        <taxon>Basidiomycota</taxon>
        <taxon>Agaricomycotina</taxon>
        <taxon>Agaricomycetes</taxon>
        <taxon>Agaricomycetidae</taxon>
        <taxon>Agaricales</taxon>
        <taxon>Agaricales incertae sedis</taxon>
        <taxon>Dendrothele</taxon>
    </lineage>
</organism>
<feature type="compositionally biased region" description="Polar residues" evidence="4">
    <location>
        <begin position="365"/>
        <end position="379"/>
    </location>
</feature>
<dbReference type="CDD" id="cd15489">
    <property type="entry name" value="PHD_SF"/>
    <property type="match status" value="1"/>
</dbReference>
<evidence type="ECO:0000256" key="1">
    <source>
        <dbReference type="ARBA" id="ARBA00022723"/>
    </source>
</evidence>
<evidence type="ECO:0000313" key="7">
    <source>
        <dbReference type="Proteomes" id="UP000297245"/>
    </source>
</evidence>
<feature type="compositionally biased region" description="Acidic residues" evidence="4">
    <location>
        <begin position="146"/>
        <end position="155"/>
    </location>
</feature>
<dbReference type="Gene3D" id="3.30.40.10">
    <property type="entry name" value="Zinc/RING finger domain, C3HC4 (zinc finger)"/>
    <property type="match status" value="1"/>
</dbReference>
<feature type="compositionally biased region" description="Acidic residues" evidence="4">
    <location>
        <begin position="410"/>
        <end position="432"/>
    </location>
</feature>
<dbReference type="GO" id="GO:0008270">
    <property type="term" value="F:zinc ion binding"/>
    <property type="evidence" value="ECO:0007669"/>
    <property type="project" value="UniProtKB-KW"/>
</dbReference>
<keyword evidence="3" id="KW-0862">Zinc</keyword>
<feature type="compositionally biased region" description="Basic residues" evidence="4">
    <location>
        <begin position="437"/>
        <end position="447"/>
    </location>
</feature>
<feature type="compositionally biased region" description="Polar residues" evidence="4">
    <location>
        <begin position="981"/>
        <end position="1006"/>
    </location>
</feature>
<dbReference type="GO" id="GO:0031213">
    <property type="term" value="C:RSF complex"/>
    <property type="evidence" value="ECO:0007669"/>
    <property type="project" value="InterPro"/>
</dbReference>
<feature type="compositionally biased region" description="Basic and acidic residues" evidence="4">
    <location>
        <begin position="592"/>
        <end position="670"/>
    </location>
</feature>
<feature type="region of interest" description="Disordered" evidence="4">
    <location>
        <begin position="1"/>
        <end position="30"/>
    </location>
</feature>
<evidence type="ECO:0000259" key="5">
    <source>
        <dbReference type="SMART" id="SM00249"/>
    </source>
</evidence>
<evidence type="ECO:0000256" key="4">
    <source>
        <dbReference type="SAM" id="MobiDB-lite"/>
    </source>
</evidence>
<keyword evidence="1" id="KW-0479">Metal-binding</keyword>
<evidence type="ECO:0000256" key="2">
    <source>
        <dbReference type="ARBA" id="ARBA00022771"/>
    </source>
</evidence>
<dbReference type="InterPro" id="IPR028938">
    <property type="entry name" value="Rsf1-like"/>
</dbReference>
<feature type="region of interest" description="Disordered" evidence="4">
    <location>
        <begin position="110"/>
        <end position="205"/>
    </location>
</feature>
<dbReference type="EMBL" id="ML179073">
    <property type="protein sequence ID" value="THV02765.1"/>
    <property type="molecule type" value="Genomic_DNA"/>
</dbReference>
<feature type="region of interest" description="Disordered" evidence="4">
    <location>
        <begin position="592"/>
        <end position="700"/>
    </location>
</feature>
<dbReference type="InterPro" id="IPR001965">
    <property type="entry name" value="Znf_PHD"/>
</dbReference>
<keyword evidence="7" id="KW-1185">Reference proteome</keyword>
<feature type="region of interest" description="Disordered" evidence="4">
    <location>
        <begin position="362"/>
        <end position="508"/>
    </location>
</feature>
<feature type="compositionally biased region" description="Polar residues" evidence="4">
    <location>
        <begin position="299"/>
        <end position="324"/>
    </location>
</feature>
<dbReference type="InterPro" id="IPR011011">
    <property type="entry name" value="Znf_FYVE_PHD"/>
</dbReference>
<feature type="compositionally biased region" description="Acidic residues" evidence="4">
    <location>
        <begin position="470"/>
        <end position="500"/>
    </location>
</feature>
<accession>A0A4S8MJ53</accession>
<dbReference type="SUPFAM" id="SSF57903">
    <property type="entry name" value="FYVE/PHD zinc finger"/>
    <property type="match status" value="1"/>
</dbReference>
<protein>
    <recommendedName>
        <fullName evidence="5">Zinc finger PHD-type domain-containing protein</fullName>
    </recommendedName>
</protein>
<feature type="region of interest" description="Disordered" evidence="4">
    <location>
        <begin position="958"/>
        <end position="1006"/>
    </location>
</feature>
<dbReference type="AlphaFoldDB" id="A0A4S8MJ53"/>
<dbReference type="SMART" id="SM00249">
    <property type="entry name" value="PHD"/>
    <property type="match status" value="1"/>
</dbReference>
<feature type="compositionally biased region" description="Basic residues" evidence="4">
    <location>
        <begin position="281"/>
        <end position="291"/>
    </location>
</feature>
<feature type="region of interest" description="Disordered" evidence="4">
    <location>
        <begin position="273"/>
        <end position="338"/>
    </location>
</feature>